<evidence type="ECO:0008006" key="4">
    <source>
        <dbReference type="Google" id="ProtNLM"/>
    </source>
</evidence>
<name>A0A7W7WWK7_9PSEU</name>
<evidence type="ECO:0000313" key="2">
    <source>
        <dbReference type="EMBL" id="MBB4966092.1"/>
    </source>
</evidence>
<dbReference type="Proteomes" id="UP000542674">
    <property type="component" value="Unassembled WGS sequence"/>
</dbReference>
<keyword evidence="3" id="KW-1185">Reference proteome</keyword>
<gene>
    <name evidence="2" type="ORF">F4559_003451</name>
</gene>
<protein>
    <recommendedName>
        <fullName evidence="4">SnoaL-like protein</fullName>
    </recommendedName>
</protein>
<organism evidence="2 3">
    <name type="scientific">Saccharothrix violaceirubra</name>
    <dbReference type="NCBI Taxonomy" id="413306"/>
    <lineage>
        <taxon>Bacteria</taxon>
        <taxon>Bacillati</taxon>
        <taxon>Actinomycetota</taxon>
        <taxon>Actinomycetes</taxon>
        <taxon>Pseudonocardiales</taxon>
        <taxon>Pseudonocardiaceae</taxon>
        <taxon>Saccharothrix</taxon>
    </lineage>
</organism>
<accession>A0A7W7WWK7</accession>
<feature type="compositionally biased region" description="Basic and acidic residues" evidence="1">
    <location>
        <begin position="61"/>
        <end position="71"/>
    </location>
</feature>
<dbReference type="InterPro" id="IPR032710">
    <property type="entry name" value="NTF2-like_dom_sf"/>
</dbReference>
<sequence length="71" mass="8219">MVTRAQDDPDTLRVISRYLAITADGTVHNGDYLDEFRKTEQGWRMARRISVPRFPTGPGVPHEDRSHWLPE</sequence>
<dbReference type="Gene3D" id="3.10.450.50">
    <property type="match status" value="1"/>
</dbReference>
<comment type="caution">
    <text evidence="2">The sequence shown here is derived from an EMBL/GenBank/DDBJ whole genome shotgun (WGS) entry which is preliminary data.</text>
</comment>
<feature type="region of interest" description="Disordered" evidence="1">
    <location>
        <begin position="52"/>
        <end position="71"/>
    </location>
</feature>
<dbReference type="SUPFAM" id="SSF54427">
    <property type="entry name" value="NTF2-like"/>
    <property type="match status" value="1"/>
</dbReference>
<evidence type="ECO:0000313" key="3">
    <source>
        <dbReference type="Proteomes" id="UP000542674"/>
    </source>
</evidence>
<dbReference type="EMBL" id="JACHJS010000001">
    <property type="protein sequence ID" value="MBB4966092.1"/>
    <property type="molecule type" value="Genomic_DNA"/>
</dbReference>
<dbReference type="AlphaFoldDB" id="A0A7W7WWK7"/>
<evidence type="ECO:0000256" key="1">
    <source>
        <dbReference type="SAM" id="MobiDB-lite"/>
    </source>
</evidence>
<proteinExistence type="predicted"/>
<reference evidence="2 3" key="1">
    <citation type="submission" date="2020-08" db="EMBL/GenBank/DDBJ databases">
        <title>Sequencing the genomes of 1000 actinobacteria strains.</title>
        <authorList>
            <person name="Klenk H.-P."/>
        </authorList>
    </citation>
    <scope>NUCLEOTIDE SEQUENCE [LARGE SCALE GENOMIC DNA]</scope>
    <source>
        <strain evidence="2 3">DSM 45084</strain>
    </source>
</reference>